<protein>
    <submittedName>
        <fullName evidence="1">Uncharacterized protein</fullName>
    </submittedName>
</protein>
<name>A0A1F5YMH3_9BACT</name>
<organism evidence="1 2">
    <name type="scientific">Candidatus Gottesmanbacteria bacterium RBG_16_52_11</name>
    <dbReference type="NCBI Taxonomy" id="1798374"/>
    <lineage>
        <taxon>Bacteria</taxon>
        <taxon>Candidatus Gottesmaniibacteriota</taxon>
    </lineage>
</organism>
<evidence type="ECO:0000313" key="1">
    <source>
        <dbReference type="EMBL" id="OGG01399.1"/>
    </source>
</evidence>
<comment type="caution">
    <text evidence="1">The sequence shown here is derived from an EMBL/GenBank/DDBJ whole genome shotgun (WGS) entry which is preliminary data.</text>
</comment>
<accession>A0A1F5YMH3</accession>
<evidence type="ECO:0000313" key="2">
    <source>
        <dbReference type="Proteomes" id="UP000178448"/>
    </source>
</evidence>
<gene>
    <name evidence="1" type="ORF">A2Z33_02560</name>
</gene>
<sequence>MAIQERNGIIQGSPADIAEGLSDVLGTRIFPGDEDILKHPNILGVQAGTHRFERHHDLQGRVHLSVVPINSPSAGDEVI</sequence>
<dbReference type="EMBL" id="MFJD01000016">
    <property type="protein sequence ID" value="OGG01399.1"/>
    <property type="molecule type" value="Genomic_DNA"/>
</dbReference>
<dbReference type="Proteomes" id="UP000178448">
    <property type="component" value="Unassembled WGS sequence"/>
</dbReference>
<reference evidence="1 2" key="1">
    <citation type="journal article" date="2016" name="Nat. Commun.">
        <title>Thousands of microbial genomes shed light on interconnected biogeochemical processes in an aquifer system.</title>
        <authorList>
            <person name="Anantharaman K."/>
            <person name="Brown C.T."/>
            <person name="Hug L.A."/>
            <person name="Sharon I."/>
            <person name="Castelle C.J."/>
            <person name="Probst A.J."/>
            <person name="Thomas B.C."/>
            <person name="Singh A."/>
            <person name="Wilkins M.J."/>
            <person name="Karaoz U."/>
            <person name="Brodie E.L."/>
            <person name="Williams K.H."/>
            <person name="Hubbard S.S."/>
            <person name="Banfield J.F."/>
        </authorList>
    </citation>
    <scope>NUCLEOTIDE SEQUENCE [LARGE SCALE GENOMIC DNA]</scope>
</reference>
<proteinExistence type="predicted"/>
<dbReference type="AlphaFoldDB" id="A0A1F5YMH3"/>